<name>A0A8H6CBX3_9LECA</name>
<evidence type="ECO:0000313" key="1">
    <source>
        <dbReference type="EMBL" id="KAF6220738.1"/>
    </source>
</evidence>
<sequence length="279" mass="31764">MIRAMQASRNEPHASHALSKVVTISFYNTQGGRADFTLLTQWAYVHSFQDAEDPVDEDLLARKSNVIALEVTESMINDNDLDTLLCAIKDLHTFKSEYGFPNNSEGFCRASRLGYEEWNIRAVIDILFTHARHSLAVLDSTMTDNQKYLTGIASLAESLLEKLRADTMVFVESEVEKLFITYVLTYLTDEPFVRIMNEAEGYPPAHVRQFVDILPASLEELVLFQTMSAYADAERISDGMLKHKREELPALAKTFWEGLEPQTLGEMWYCKGLDMDVSW</sequence>
<protein>
    <submittedName>
        <fullName evidence="1">Uncharacterized protein</fullName>
    </submittedName>
</protein>
<gene>
    <name evidence="1" type="ORF">HO133_003171</name>
</gene>
<dbReference type="Proteomes" id="UP000593566">
    <property type="component" value="Unassembled WGS sequence"/>
</dbReference>
<reference evidence="1 2" key="1">
    <citation type="journal article" date="2020" name="Genomics">
        <title>Complete, high-quality genomes from long-read metagenomic sequencing of two wolf lichen thalli reveals enigmatic genome architecture.</title>
        <authorList>
            <person name="McKenzie S.K."/>
            <person name="Walston R.F."/>
            <person name="Allen J.L."/>
        </authorList>
    </citation>
    <scope>NUCLEOTIDE SEQUENCE [LARGE SCALE GENOMIC DNA]</scope>
    <source>
        <strain evidence="1">WasteWater1</strain>
    </source>
</reference>
<dbReference type="GeneID" id="59331583"/>
<dbReference type="AlphaFoldDB" id="A0A8H6CBX3"/>
<dbReference type="RefSeq" id="XP_037150173.1">
    <property type="nucleotide sequence ID" value="XM_037294095.1"/>
</dbReference>
<organism evidence="1 2">
    <name type="scientific">Letharia lupina</name>
    <dbReference type="NCBI Taxonomy" id="560253"/>
    <lineage>
        <taxon>Eukaryota</taxon>
        <taxon>Fungi</taxon>
        <taxon>Dikarya</taxon>
        <taxon>Ascomycota</taxon>
        <taxon>Pezizomycotina</taxon>
        <taxon>Lecanoromycetes</taxon>
        <taxon>OSLEUM clade</taxon>
        <taxon>Lecanoromycetidae</taxon>
        <taxon>Lecanorales</taxon>
        <taxon>Lecanorineae</taxon>
        <taxon>Parmeliaceae</taxon>
        <taxon>Letharia</taxon>
    </lineage>
</organism>
<evidence type="ECO:0000313" key="2">
    <source>
        <dbReference type="Proteomes" id="UP000593566"/>
    </source>
</evidence>
<comment type="caution">
    <text evidence="1">The sequence shown here is derived from an EMBL/GenBank/DDBJ whole genome shotgun (WGS) entry which is preliminary data.</text>
</comment>
<accession>A0A8H6CBX3</accession>
<keyword evidence="2" id="KW-1185">Reference proteome</keyword>
<proteinExistence type="predicted"/>
<dbReference type="EMBL" id="JACCJB010000016">
    <property type="protein sequence ID" value="KAF6220738.1"/>
    <property type="molecule type" value="Genomic_DNA"/>
</dbReference>